<dbReference type="GO" id="GO:0000166">
    <property type="term" value="F:nucleotide binding"/>
    <property type="evidence" value="ECO:0007669"/>
    <property type="project" value="InterPro"/>
</dbReference>
<name>A0A2Z4AHM4_9BACT</name>
<dbReference type="PANTHER" id="PTHR43377:SF10">
    <property type="entry name" value="BILIVERDIN REDUCTASE"/>
    <property type="match status" value="1"/>
</dbReference>
<dbReference type="InterPro" id="IPR000683">
    <property type="entry name" value="Gfo/Idh/MocA-like_OxRdtase_N"/>
</dbReference>
<keyword evidence="2" id="KW-0560">Oxidoreductase</keyword>
<dbReference type="Proteomes" id="UP000247465">
    <property type="component" value="Chromosome"/>
</dbReference>
<dbReference type="Gene3D" id="3.40.50.720">
    <property type="entry name" value="NAD(P)-binding Rossmann-like Domain"/>
    <property type="match status" value="1"/>
</dbReference>
<reference evidence="2 3" key="1">
    <citation type="submission" date="2018-06" db="EMBL/GenBank/DDBJ databases">
        <title>Draft Genome Sequence of a Novel Marine Bacterium Related to the Verrucomicrobia.</title>
        <authorList>
            <person name="Vosseberg J."/>
            <person name="Martijn J."/>
            <person name="Ettema T.J.G."/>
        </authorList>
    </citation>
    <scope>NUCLEOTIDE SEQUENCE [LARGE SCALE GENOMIC DNA]</scope>
    <source>
        <strain evidence="2">TARA_B100001123</strain>
    </source>
</reference>
<evidence type="ECO:0000313" key="3">
    <source>
        <dbReference type="Proteomes" id="UP000247465"/>
    </source>
</evidence>
<dbReference type="AlphaFoldDB" id="A0A2Z4AHM4"/>
<feature type="domain" description="Gfo/Idh/MocA-like oxidoreductase N-terminal" evidence="1">
    <location>
        <begin position="4"/>
        <end position="120"/>
    </location>
</feature>
<evidence type="ECO:0000313" key="2">
    <source>
        <dbReference type="EMBL" id="AWT59764.1"/>
    </source>
</evidence>
<dbReference type="EMBL" id="CP029803">
    <property type="protein sequence ID" value="AWT59764.1"/>
    <property type="molecule type" value="Genomic_DNA"/>
</dbReference>
<organism evidence="2 3">
    <name type="scientific">Candidatus Moanibacter tarae</name>
    <dbReference type="NCBI Taxonomy" id="2200854"/>
    <lineage>
        <taxon>Bacteria</taxon>
        <taxon>Pseudomonadati</taxon>
        <taxon>Verrucomicrobiota</taxon>
        <taxon>Opitutia</taxon>
        <taxon>Puniceicoccales</taxon>
        <taxon>Puniceicoccales incertae sedis</taxon>
        <taxon>Candidatus Moanibacter</taxon>
    </lineage>
</organism>
<dbReference type="KEGG" id="mtar:DF168_00959"/>
<dbReference type="GO" id="GO:0016491">
    <property type="term" value="F:oxidoreductase activity"/>
    <property type="evidence" value="ECO:0007669"/>
    <property type="project" value="UniProtKB-KW"/>
</dbReference>
<dbReference type="Pfam" id="PF01408">
    <property type="entry name" value="GFO_IDH_MocA"/>
    <property type="match status" value="1"/>
</dbReference>
<evidence type="ECO:0000259" key="1">
    <source>
        <dbReference type="Pfam" id="PF01408"/>
    </source>
</evidence>
<dbReference type="InterPro" id="IPR051450">
    <property type="entry name" value="Gfo/Idh/MocA_Oxidoreductases"/>
</dbReference>
<protein>
    <submittedName>
        <fullName evidence="2">Putative oxidoreductase YjhC</fullName>
        <ecNumber evidence="2">1.-.-.-</ecNumber>
    </submittedName>
</protein>
<dbReference type="InterPro" id="IPR036291">
    <property type="entry name" value="NAD(P)-bd_dom_sf"/>
</dbReference>
<dbReference type="SUPFAM" id="SSF51735">
    <property type="entry name" value="NAD(P)-binding Rossmann-fold domains"/>
    <property type="match status" value="1"/>
</dbReference>
<gene>
    <name evidence="2" type="primary">yjhC_1</name>
    <name evidence="2" type="ORF">DF168_00959</name>
</gene>
<dbReference type="Gene3D" id="3.30.360.10">
    <property type="entry name" value="Dihydrodipicolinate Reductase, domain 2"/>
    <property type="match status" value="1"/>
</dbReference>
<dbReference type="EC" id="1.-.-.-" evidence="2"/>
<accession>A0A2Z4AHM4</accession>
<proteinExistence type="predicted"/>
<dbReference type="PANTHER" id="PTHR43377">
    <property type="entry name" value="BILIVERDIN REDUCTASE A"/>
    <property type="match status" value="1"/>
</dbReference>
<sequence>MSEIRMGLVGSGGMAWRRARNFQEIPYSKVTSIAARNPETGRALANEMKCHLHSDWRSLIDDEEIDAVVICTHNALHGEIVIKALENNLHVFTEYPIARYQNEIKKIRQLTKKSSPILRAAHSETVSLEHQALKDQIEGMGDLVASNFLRLTPNRGTRPEVLFNLKLSGPPALFFIYHIYPMIDLFGPAIWVESHANYRNLRKNGSYDCFFNTLTVGFAEAGIAQWTWAGGIEIKSARQFEHIVLSKGTLTYERENWTFSNRETVKDLKTPIMENETLEAQFVREILEENDLWREDLETALHATEIGIAAEGSATKGSRLILPL</sequence>